<reference evidence="1" key="1">
    <citation type="submission" date="2016-04" db="EMBL/GenBank/DDBJ databases">
        <authorList>
            <person name="Evans L.H."/>
            <person name="Alamgir A."/>
            <person name="Owens N."/>
            <person name="Weber N.D."/>
            <person name="Virtaneva K."/>
            <person name="Barbian K."/>
            <person name="Babar A."/>
            <person name="Rosenke K."/>
        </authorList>
    </citation>
    <scope>NUCLEOTIDE SEQUENCE</scope>
    <source>
        <strain evidence="1">Nono1</strain>
    </source>
</reference>
<organism evidence="1">
    <name type="scientific">Nonomuraea gerenzanensis</name>
    <dbReference type="NCBI Taxonomy" id="93944"/>
    <lineage>
        <taxon>Bacteria</taxon>
        <taxon>Bacillati</taxon>
        <taxon>Actinomycetota</taxon>
        <taxon>Actinomycetes</taxon>
        <taxon>Streptosporangiales</taxon>
        <taxon>Streptosporangiaceae</taxon>
        <taxon>Nonomuraea</taxon>
    </lineage>
</organism>
<name>A0A1M4EMP0_9ACTN</name>
<dbReference type="AlphaFoldDB" id="A0A1M4EMP0"/>
<gene>
    <name evidence="1" type="ORF">BN4615_P9625</name>
</gene>
<dbReference type="RefSeq" id="WP_225268731.1">
    <property type="nucleotide sequence ID" value="NZ_CP084058.1"/>
</dbReference>
<sequence>MTTVDCDLCTAPVHDMGRVCSRCAAPLITDLRDVPALDAELDVTVFRLAKMTAGNTGGGHATETPVPYNATADDTGRALKAVLASWCALVSDKRGVPGPLDGLAPMSRWLIEHVTWLRHHEAGPDAVTEIRDAVRAVRRAIDRPRDRRYSGQCDGCGSALYASERASQAVCPVCVGPEGERTTYSVQERRDAMLSAMAVLCMAPPEASYALSILVRPIPANTIRVWAKRGKLLPAGVDDKGHSIYRLADIAALMLPEQQAS</sequence>
<evidence type="ECO:0000313" key="1">
    <source>
        <dbReference type="EMBL" id="SBP00109.1"/>
    </source>
</evidence>
<dbReference type="EMBL" id="LT559118">
    <property type="protein sequence ID" value="SBP00109.1"/>
    <property type="molecule type" value="Genomic_DNA"/>
</dbReference>
<accession>A0A1M4EMP0</accession>
<proteinExistence type="predicted"/>
<protein>
    <submittedName>
        <fullName evidence="1">Uncharacterized protein</fullName>
    </submittedName>
</protein>